<feature type="region of interest" description="Disordered" evidence="1">
    <location>
        <begin position="46"/>
        <end position="98"/>
    </location>
</feature>
<sequence length="98" mass="10379">MGLLDNLKAKLAPAKDKASHFAQQHEDKVDKLQHGIDKAARVVDEKTKGKYSDKIQTGTGRAKGAMDRFVHPDDMGGTGATTPDPTAPPRSDGSPPAS</sequence>
<reference evidence="2" key="1">
    <citation type="journal article" date="2014" name="Int. J. Syst. Evol. Microbiol.">
        <title>Complete genome sequence of Corynebacterium casei LMG S-19264T (=DSM 44701T), isolated from a smear-ripened cheese.</title>
        <authorList>
            <consortium name="US DOE Joint Genome Institute (JGI-PGF)"/>
            <person name="Walter F."/>
            <person name="Albersmeier A."/>
            <person name="Kalinowski J."/>
            <person name="Ruckert C."/>
        </authorList>
    </citation>
    <scope>NUCLEOTIDE SEQUENCE</scope>
    <source>
        <strain evidence="2">CGMCC 4.7110</strain>
    </source>
</reference>
<evidence type="ECO:0000313" key="3">
    <source>
        <dbReference type="Proteomes" id="UP000653411"/>
    </source>
</evidence>
<protein>
    <recommendedName>
        <fullName evidence="4">Antitoxin</fullName>
    </recommendedName>
</protein>
<reference evidence="2" key="2">
    <citation type="submission" date="2020-09" db="EMBL/GenBank/DDBJ databases">
        <authorList>
            <person name="Sun Q."/>
            <person name="Zhou Y."/>
        </authorList>
    </citation>
    <scope>NUCLEOTIDE SEQUENCE</scope>
    <source>
        <strain evidence="2">CGMCC 4.7110</strain>
    </source>
</reference>
<dbReference type="InterPro" id="IPR028037">
    <property type="entry name" value="Antitoxin_Rv0909/MT0933"/>
</dbReference>
<dbReference type="Proteomes" id="UP000653411">
    <property type="component" value="Unassembled WGS sequence"/>
</dbReference>
<evidence type="ECO:0000313" key="2">
    <source>
        <dbReference type="EMBL" id="GGM99228.1"/>
    </source>
</evidence>
<accession>A0A917XAC0</accession>
<evidence type="ECO:0008006" key="4">
    <source>
        <dbReference type="Google" id="ProtNLM"/>
    </source>
</evidence>
<evidence type="ECO:0000256" key="1">
    <source>
        <dbReference type="SAM" id="MobiDB-lite"/>
    </source>
</evidence>
<keyword evidence="3" id="KW-1185">Reference proteome</keyword>
<dbReference type="EMBL" id="BMML01000004">
    <property type="protein sequence ID" value="GGM99228.1"/>
    <property type="molecule type" value="Genomic_DNA"/>
</dbReference>
<dbReference type="Pfam" id="PF14013">
    <property type="entry name" value="MT0933_antitox"/>
    <property type="match status" value="1"/>
</dbReference>
<dbReference type="AlphaFoldDB" id="A0A917XAC0"/>
<proteinExistence type="predicted"/>
<gene>
    <name evidence="2" type="ORF">GCM10011578_020440</name>
</gene>
<organism evidence="2 3">
    <name type="scientific">Streptomyces fuscichromogenes</name>
    <dbReference type="NCBI Taxonomy" id="1324013"/>
    <lineage>
        <taxon>Bacteria</taxon>
        <taxon>Bacillati</taxon>
        <taxon>Actinomycetota</taxon>
        <taxon>Actinomycetes</taxon>
        <taxon>Kitasatosporales</taxon>
        <taxon>Streptomycetaceae</taxon>
        <taxon>Streptomyces</taxon>
    </lineage>
</organism>
<comment type="caution">
    <text evidence="2">The sequence shown here is derived from an EMBL/GenBank/DDBJ whole genome shotgun (WGS) entry which is preliminary data.</text>
</comment>
<dbReference type="RefSeq" id="WP_189262315.1">
    <property type="nucleotide sequence ID" value="NZ_BMML01000004.1"/>
</dbReference>
<name>A0A917XAC0_9ACTN</name>
<feature type="compositionally biased region" description="Basic and acidic residues" evidence="1">
    <location>
        <begin position="64"/>
        <end position="74"/>
    </location>
</feature>